<dbReference type="PANTHER" id="PTHR30212:SF2">
    <property type="entry name" value="PROTEIN YIIM"/>
    <property type="match status" value="1"/>
</dbReference>
<dbReference type="InterPro" id="IPR011037">
    <property type="entry name" value="Pyrv_Knase-like_insert_dom_sf"/>
</dbReference>
<dbReference type="InterPro" id="IPR052353">
    <property type="entry name" value="Benzoxazolinone_Detox_Enz"/>
</dbReference>
<dbReference type="AlphaFoldDB" id="A0A1I4R7U2"/>
<dbReference type="PANTHER" id="PTHR30212">
    <property type="entry name" value="PROTEIN YIIM"/>
    <property type="match status" value="1"/>
</dbReference>
<protein>
    <submittedName>
        <fullName evidence="2">MOSC domain-containing protein YiiM</fullName>
    </submittedName>
</protein>
<dbReference type="RefSeq" id="WP_093474825.1">
    <property type="nucleotide sequence ID" value="NZ_FOUI01000006.1"/>
</dbReference>
<proteinExistence type="predicted"/>
<dbReference type="Pfam" id="PF03475">
    <property type="entry name" value="YiiM_3-alpha"/>
    <property type="match status" value="1"/>
</dbReference>
<reference evidence="3" key="1">
    <citation type="submission" date="2016-10" db="EMBL/GenBank/DDBJ databases">
        <authorList>
            <person name="Varghese N."/>
            <person name="Submissions S."/>
        </authorList>
    </citation>
    <scope>NUCLEOTIDE SEQUENCE [LARGE SCALE GENOMIC DNA]</scope>
    <source>
        <strain evidence="3">DSM 24213</strain>
    </source>
</reference>
<evidence type="ECO:0000259" key="1">
    <source>
        <dbReference type="PROSITE" id="PS51340"/>
    </source>
</evidence>
<evidence type="ECO:0000313" key="3">
    <source>
        <dbReference type="Proteomes" id="UP000243629"/>
    </source>
</evidence>
<dbReference type="SUPFAM" id="SSF50800">
    <property type="entry name" value="PK beta-barrel domain-like"/>
    <property type="match status" value="1"/>
</dbReference>
<dbReference type="EMBL" id="FOUI01000006">
    <property type="protein sequence ID" value="SFM48020.1"/>
    <property type="molecule type" value="Genomic_DNA"/>
</dbReference>
<dbReference type="OrthoDB" id="9786134at2"/>
<dbReference type="Proteomes" id="UP000243629">
    <property type="component" value="Unassembled WGS sequence"/>
</dbReference>
<keyword evidence="3" id="KW-1185">Reference proteome</keyword>
<gene>
    <name evidence="2" type="ORF">SAMN05216217_10631</name>
</gene>
<accession>A0A1I4R7U2</accession>
<dbReference type="GO" id="GO:0003824">
    <property type="term" value="F:catalytic activity"/>
    <property type="evidence" value="ECO:0007669"/>
    <property type="project" value="InterPro"/>
</dbReference>
<dbReference type="PROSITE" id="PS51340">
    <property type="entry name" value="MOSC"/>
    <property type="match status" value="1"/>
</dbReference>
<dbReference type="GO" id="GO:0030170">
    <property type="term" value="F:pyridoxal phosphate binding"/>
    <property type="evidence" value="ECO:0007669"/>
    <property type="project" value="InterPro"/>
</dbReference>
<dbReference type="Gene3D" id="2.40.33.20">
    <property type="entry name" value="PK beta-barrel domain-like"/>
    <property type="match status" value="1"/>
</dbReference>
<dbReference type="InterPro" id="IPR005302">
    <property type="entry name" value="MoCF_Sase_C"/>
</dbReference>
<evidence type="ECO:0000313" key="2">
    <source>
        <dbReference type="EMBL" id="SFM48020.1"/>
    </source>
</evidence>
<dbReference type="STRING" id="1720063.SAMN05216217_10631"/>
<organism evidence="2 3">
    <name type="scientific">Halopseudomonas yangmingensis</name>
    <dbReference type="NCBI Taxonomy" id="1720063"/>
    <lineage>
        <taxon>Bacteria</taxon>
        <taxon>Pseudomonadati</taxon>
        <taxon>Pseudomonadota</taxon>
        <taxon>Gammaproteobacteria</taxon>
        <taxon>Pseudomonadales</taxon>
        <taxon>Pseudomonadaceae</taxon>
        <taxon>Halopseudomonas</taxon>
    </lineage>
</organism>
<sequence>MKVEVQQVRVGRLQPLANSGLETGIFKQPVTESWLAETGLQGDQQGDTRHHGGVEKALHHYPAEHYLAWCELLPELAAEWQPGAFGENISAYGLTEVDVCIGDIFTLGESQVQVSQARQPCWRLNQRFGHPGVSLAVQQQMRTGWYYRVLQPGRVWAGCELQLLERPHPGWSLQRILELFYRDCLNRPALVELAALPELADSWRTVLQRRLDSGAVEDWQHRLYGAA</sequence>
<dbReference type="GO" id="GO:0030151">
    <property type="term" value="F:molybdenum ion binding"/>
    <property type="evidence" value="ECO:0007669"/>
    <property type="project" value="InterPro"/>
</dbReference>
<dbReference type="Pfam" id="PF03473">
    <property type="entry name" value="MOSC"/>
    <property type="match status" value="1"/>
</dbReference>
<dbReference type="InterPro" id="IPR005163">
    <property type="entry name" value="Tri_helical_YiiM-like"/>
</dbReference>
<feature type="domain" description="MOSC" evidence="1">
    <location>
        <begin position="27"/>
        <end position="164"/>
    </location>
</feature>
<name>A0A1I4R7U2_9GAMM</name>